<proteinExistence type="predicted"/>
<reference evidence="2" key="1">
    <citation type="submission" date="2018-11" db="EMBL/GenBank/DDBJ databases">
        <authorList>
            <consortium name="Genoscope - CEA"/>
            <person name="William W."/>
        </authorList>
    </citation>
    <scope>NUCLEOTIDE SEQUENCE</scope>
</reference>
<organism evidence="2">
    <name type="scientific">Brassica oleracea</name>
    <name type="common">Wild cabbage</name>
    <dbReference type="NCBI Taxonomy" id="3712"/>
    <lineage>
        <taxon>Eukaryota</taxon>
        <taxon>Viridiplantae</taxon>
        <taxon>Streptophyta</taxon>
        <taxon>Embryophyta</taxon>
        <taxon>Tracheophyta</taxon>
        <taxon>Spermatophyta</taxon>
        <taxon>Magnoliopsida</taxon>
        <taxon>eudicotyledons</taxon>
        <taxon>Gunneridae</taxon>
        <taxon>Pentapetalae</taxon>
        <taxon>rosids</taxon>
        <taxon>malvids</taxon>
        <taxon>Brassicales</taxon>
        <taxon>Brassicaceae</taxon>
        <taxon>Brassiceae</taxon>
        <taxon>Brassica</taxon>
    </lineage>
</organism>
<name>A0A3P6F9T1_BRAOL</name>
<feature type="non-terminal residue" evidence="2">
    <location>
        <position position="1"/>
    </location>
</feature>
<dbReference type="EMBL" id="LR031877">
    <property type="protein sequence ID" value="VDD46246.1"/>
    <property type="molecule type" value="Genomic_DNA"/>
</dbReference>
<gene>
    <name evidence="2" type="ORF">BOLC5T33793H</name>
</gene>
<protein>
    <submittedName>
        <fullName evidence="2">Uncharacterized protein</fullName>
    </submittedName>
</protein>
<feature type="non-terminal residue" evidence="2">
    <location>
        <position position="160"/>
    </location>
</feature>
<accession>A0A3P6F9T1</accession>
<feature type="compositionally biased region" description="Basic residues" evidence="1">
    <location>
        <begin position="137"/>
        <end position="160"/>
    </location>
</feature>
<feature type="compositionally biased region" description="Polar residues" evidence="1">
    <location>
        <begin position="60"/>
        <end position="71"/>
    </location>
</feature>
<feature type="region of interest" description="Disordered" evidence="1">
    <location>
        <begin position="60"/>
        <end position="160"/>
    </location>
</feature>
<sequence length="160" mass="17276">IPPGALQEAQEELREVMIQYSNYADPTESAVRKERCRLAEEHGEFEQSAINLALSNLNKKSIVTSPPSDSRPSALARLGPSPPPATRPPVLERLRPPPQETGEPVTTTGPSMKKRLGRPPGSKNQSTLALGAAGTITKKRRVTLSKGSPKRRTPSARAPK</sequence>
<dbReference type="AlphaFoldDB" id="A0A3P6F9T1"/>
<evidence type="ECO:0000256" key="1">
    <source>
        <dbReference type="SAM" id="MobiDB-lite"/>
    </source>
</evidence>
<evidence type="ECO:0000313" key="2">
    <source>
        <dbReference type="EMBL" id="VDD46246.1"/>
    </source>
</evidence>